<keyword evidence="7" id="KW-1185">Reference proteome</keyword>
<evidence type="ECO:0000259" key="5">
    <source>
        <dbReference type="Pfam" id="PF21719"/>
    </source>
</evidence>
<keyword evidence="2" id="KW-0853">WD repeat</keyword>
<evidence type="ECO:0000313" key="7">
    <source>
        <dbReference type="Proteomes" id="UP001296104"/>
    </source>
</evidence>
<sequence>MEAAVRWSQHSSGETERFLLVDVVDQSLTLNHVHQRSRKQVGYFPVARYGRLPNFGAFWWSQTDESLVALGLVSGSACLVKLREDDQPSETVATFKLKQQRKCNSIALSTDNWLAVALDKTRSDVCLNIFDANRGSQSPPDPVRRLCPAEVVSSVRFFPSQPQELIVAAQRSYVRLYDLRDGYFGGNSNLQTATRNVNNVAIDPLDEHYFASAGPTDEPNITVWDKRWISQASAGGNGSGAVFDFKPVVDNSSRTTVWSLRYSGQQRGRLGICSSRGELKVLDMFESPSSSLNDSDYAPLNPYGGTAWSCNRYVSQSRSVERPVEDTSDEIESMSRIIAFDWISTGKLAEQSVLALRPNRKLDVLRVPCTTPQASLTARGDLCMALEDICIAQTKARGEAVMPQAPYEQQRTAEDFGPLEYSGEAGHIDDGSAKVSCAADDVRVAAVLAPTTIQRERCRQGYLFDCEKNMNIVQGNWQLERLWEIINRFREHAENGGMIAESLDLSFVGVSGICSENIGNISRRTLSPSIGKLEDAVYALNSSRELPAFEGERTELPEHRQLCLEICGWKFTTANLEAECSELIERGLYYQAIVQAVLHGYKHTALNLLRSLIRSRTVPNIGLGALLASDNINEEQREMCLWMSADTEDPALKALLTFLTTGNWRDVMKTNYLHLGYRVALGLKYLNDTDLNGFIEGETARAVKNGDLEGILLTGLGEKAVDLLQTYVARTNDLQTAVLATAFTNPLYVDDVRWEFWKETYFMQMQSWRAFPERTRFVVEHCRMARTREGQTLIEPAPAQAVLQCNHCKRSLARRDGRSIVSSRPQQTGSTKGIPGPAASAGIVCPSCGRHMPRCSICRMWLGTPDPASRGGAKELQKLGDVMGKFLTFCVNCDHCFHADHARSWFTKHKACPVPDCRCICMVK</sequence>
<dbReference type="Proteomes" id="UP001296104">
    <property type="component" value="Unassembled WGS sequence"/>
</dbReference>
<dbReference type="Pfam" id="PF21719">
    <property type="entry name" value="MIOS_a-sol"/>
    <property type="match status" value="1"/>
</dbReference>
<dbReference type="EMBL" id="CAVMBE010000086">
    <property type="protein sequence ID" value="CAK4033467.1"/>
    <property type="molecule type" value="Genomic_DNA"/>
</dbReference>
<proteinExistence type="inferred from homology"/>
<dbReference type="SUPFAM" id="SSF50978">
    <property type="entry name" value="WD40 repeat-like"/>
    <property type="match status" value="1"/>
</dbReference>
<dbReference type="InterPro" id="IPR036322">
    <property type="entry name" value="WD40_repeat_dom_sf"/>
</dbReference>
<evidence type="ECO:0000259" key="4">
    <source>
        <dbReference type="Pfam" id="PF17034"/>
    </source>
</evidence>
<dbReference type="GO" id="GO:1904263">
    <property type="term" value="P:positive regulation of TORC1 signaling"/>
    <property type="evidence" value="ECO:0007669"/>
    <property type="project" value="TreeGrafter"/>
</dbReference>
<evidence type="ECO:0000313" key="6">
    <source>
        <dbReference type="EMBL" id="CAK4033467.1"/>
    </source>
</evidence>
<evidence type="ECO:0000256" key="1">
    <source>
        <dbReference type="ARBA" id="ARBA00009713"/>
    </source>
</evidence>
<feature type="domain" description="MIOS-like alpha-solenoid" evidence="5">
    <location>
        <begin position="455"/>
        <end position="685"/>
    </location>
</feature>
<name>A0AAI8Z6U0_9PEZI</name>
<dbReference type="Gene3D" id="2.130.10.10">
    <property type="entry name" value="YVTN repeat-like/Quinoprotein amine dehydrogenase"/>
    <property type="match status" value="1"/>
</dbReference>
<dbReference type="PANTHER" id="PTHR16453">
    <property type="entry name" value="WD40 DOMAIN-CONTAINING PROTEIN MIO FAMILY MEMBER"/>
    <property type="match status" value="1"/>
</dbReference>
<protein>
    <submittedName>
        <fullName evidence="6">WD repeat-containing mio</fullName>
    </submittedName>
</protein>
<dbReference type="AlphaFoldDB" id="A0AAI8Z6U0"/>
<dbReference type="InterPro" id="IPR037593">
    <property type="entry name" value="MIOS/Sea4"/>
</dbReference>
<evidence type="ECO:0000256" key="2">
    <source>
        <dbReference type="ARBA" id="ARBA00022574"/>
    </source>
</evidence>
<accession>A0AAI8Z6U0</accession>
<keyword evidence="3" id="KW-0677">Repeat</keyword>
<dbReference type="GO" id="GO:0005737">
    <property type="term" value="C:cytoplasm"/>
    <property type="evidence" value="ECO:0007669"/>
    <property type="project" value="TreeGrafter"/>
</dbReference>
<dbReference type="Pfam" id="PF17034">
    <property type="entry name" value="zinc_ribbon_16"/>
    <property type="match status" value="1"/>
</dbReference>
<dbReference type="InterPro" id="IPR049092">
    <property type="entry name" value="MIOS_a-sol"/>
</dbReference>
<comment type="similarity">
    <text evidence="1">Belongs to the WD repeat mio family.</text>
</comment>
<evidence type="ECO:0000256" key="3">
    <source>
        <dbReference type="ARBA" id="ARBA00022737"/>
    </source>
</evidence>
<dbReference type="InterPro" id="IPR015943">
    <property type="entry name" value="WD40/YVTN_repeat-like_dom_sf"/>
</dbReference>
<dbReference type="PANTHER" id="PTHR16453:SF9">
    <property type="entry name" value="GATOR COMPLEX PROTEIN MIOS"/>
    <property type="match status" value="1"/>
</dbReference>
<dbReference type="InterPro" id="IPR031488">
    <property type="entry name" value="Zn_ribbon_mio"/>
</dbReference>
<reference evidence="6" key="1">
    <citation type="submission" date="2023-11" db="EMBL/GenBank/DDBJ databases">
        <authorList>
            <person name="Alioto T."/>
            <person name="Alioto T."/>
            <person name="Gomez Garrido J."/>
        </authorList>
    </citation>
    <scope>NUCLEOTIDE SEQUENCE</scope>
</reference>
<comment type="caution">
    <text evidence="6">The sequence shown here is derived from an EMBL/GenBank/DDBJ whole genome shotgun (WGS) entry which is preliminary data.</text>
</comment>
<organism evidence="6 7">
    <name type="scientific">Lecanosticta acicola</name>
    <dbReference type="NCBI Taxonomy" id="111012"/>
    <lineage>
        <taxon>Eukaryota</taxon>
        <taxon>Fungi</taxon>
        <taxon>Dikarya</taxon>
        <taxon>Ascomycota</taxon>
        <taxon>Pezizomycotina</taxon>
        <taxon>Dothideomycetes</taxon>
        <taxon>Dothideomycetidae</taxon>
        <taxon>Mycosphaerellales</taxon>
        <taxon>Mycosphaerellaceae</taxon>
        <taxon>Lecanosticta</taxon>
    </lineage>
</organism>
<feature type="domain" description="GATOR2 complex protein MIO zinc-ribbon like" evidence="4">
    <location>
        <begin position="805"/>
        <end position="923"/>
    </location>
</feature>
<gene>
    <name evidence="6" type="ORF">LECACI_7A008625</name>
</gene>